<dbReference type="AlphaFoldDB" id="A0AAJ0FD25"/>
<evidence type="ECO:0000259" key="2">
    <source>
        <dbReference type="Pfam" id="PF06985"/>
    </source>
</evidence>
<name>A0AAJ0FD25_9PEZI</name>
<feature type="region of interest" description="Disordered" evidence="1">
    <location>
        <begin position="1"/>
        <end position="21"/>
    </location>
</feature>
<sequence length="542" mass="61205">MEPGPTIDNHEAGAEHGGIPLPPSTAFFNQIKEWVAECGSRHGPCPMLHSDPPPLPTRVLKITAHENSFRVQLHLGGDQEAWYVTLSHCWGKHQPITTTKKNLPDHLLDIKWDELPRTFQDAVVVTHNMGIQYLWIDSLCIVQDDKEDWDKESDSMHQIYSKSYLTIGAALGKDSRHGLFPDVDDIARDGPVNCIRDVLTTNDSPAPLTNRAWVFQERLLSQRVLYFCGQEVVMECSNDTRCQCSDIDTHLARLREPPTGRWDLAPKIPFHVSAKSLALWDELLHCYCRRKITRLSDRVTALTGIAGTFGSTGAYGQYYAGLWACWFVHMLLWYIDIPPEGENDDLLPQPYSVDDPPVSPSWSWAKVRGSWLYARPRTTVFQRAIAELKAGELHLTKKSEYGRVEKGVATIKGGLFRATIRYNFVPHIFTHAQRFRRQDAKVVVGNQLVSMHKDFVLDDEPEPVLSGDTVYLLPLVSDETDLHYFQLQSNMYHVEGGVRGLVLRSVEGGLGVYARIGVFHGPERLLKCLLECGAEAREVVIC</sequence>
<evidence type="ECO:0000313" key="3">
    <source>
        <dbReference type="EMBL" id="KAK1758938.1"/>
    </source>
</evidence>
<dbReference type="Pfam" id="PF06985">
    <property type="entry name" value="HET"/>
    <property type="match status" value="1"/>
</dbReference>
<evidence type="ECO:0000313" key="4">
    <source>
        <dbReference type="Proteomes" id="UP001239445"/>
    </source>
</evidence>
<dbReference type="PANTHER" id="PTHR33112">
    <property type="entry name" value="DOMAIN PROTEIN, PUTATIVE-RELATED"/>
    <property type="match status" value="1"/>
</dbReference>
<protein>
    <submittedName>
        <fullName evidence="3">Heterokaryon incompatibility protein-domain-containing protein</fullName>
    </submittedName>
</protein>
<dbReference type="EMBL" id="MU839828">
    <property type="protein sequence ID" value="KAK1758938.1"/>
    <property type="molecule type" value="Genomic_DNA"/>
</dbReference>
<feature type="domain" description="Heterokaryon incompatibility" evidence="2">
    <location>
        <begin position="83"/>
        <end position="217"/>
    </location>
</feature>
<gene>
    <name evidence="3" type="ORF">QBC47DRAFT_436297</name>
</gene>
<dbReference type="PANTHER" id="PTHR33112:SF16">
    <property type="entry name" value="HETEROKARYON INCOMPATIBILITY DOMAIN-CONTAINING PROTEIN"/>
    <property type="match status" value="1"/>
</dbReference>
<reference evidence="3" key="1">
    <citation type="submission" date="2023-06" db="EMBL/GenBank/DDBJ databases">
        <title>Genome-scale phylogeny and comparative genomics of the fungal order Sordariales.</title>
        <authorList>
            <consortium name="Lawrence Berkeley National Laboratory"/>
            <person name="Hensen N."/>
            <person name="Bonometti L."/>
            <person name="Westerberg I."/>
            <person name="Brannstrom I.O."/>
            <person name="Guillou S."/>
            <person name="Cros-Aarteil S."/>
            <person name="Calhoun S."/>
            <person name="Haridas S."/>
            <person name="Kuo A."/>
            <person name="Mondo S."/>
            <person name="Pangilinan J."/>
            <person name="Riley R."/>
            <person name="Labutti K."/>
            <person name="Andreopoulos B."/>
            <person name="Lipzen A."/>
            <person name="Chen C."/>
            <person name="Yanf M."/>
            <person name="Daum C."/>
            <person name="Ng V."/>
            <person name="Clum A."/>
            <person name="Steindorff A."/>
            <person name="Ohm R."/>
            <person name="Martin F."/>
            <person name="Silar P."/>
            <person name="Natvig D."/>
            <person name="Lalanne C."/>
            <person name="Gautier V."/>
            <person name="Ament-Velasquez S.L."/>
            <person name="Kruys A."/>
            <person name="Hutchinson M.I."/>
            <person name="Powell A.J."/>
            <person name="Barry K."/>
            <person name="Miller A.N."/>
            <person name="Grigoriev I.V."/>
            <person name="Debuchy R."/>
            <person name="Gladieux P."/>
            <person name="Thoren M.H."/>
            <person name="Johannesson H."/>
        </authorList>
    </citation>
    <scope>NUCLEOTIDE SEQUENCE</scope>
    <source>
        <strain evidence="3">PSN4</strain>
    </source>
</reference>
<comment type="caution">
    <text evidence="3">The sequence shown here is derived from an EMBL/GenBank/DDBJ whole genome shotgun (WGS) entry which is preliminary data.</text>
</comment>
<proteinExistence type="predicted"/>
<keyword evidence="4" id="KW-1185">Reference proteome</keyword>
<evidence type="ECO:0000256" key="1">
    <source>
        <dbReference type="SAM" id="MobiDB-lite"/>
    </source>
</evidence>
<organism evidence="3 4">
    <name type="scientific">Echria macrotheca</name>
    <dbReference type="NCBI Taxonomy" id="438768"/>
    <lineage>
        <taxon>Eukaryota</taxon>
        <taxon>Fungi</taxon>
        <taxon>Dikarya</taxon>
        <taxon>Ascomycota</taxon>
        <taxon>Pezizomycotina</taxon>
        <taxon>Sordariomycetes</taxon>
        <taxon>Sordariomycetidae</taxon>
        <taxon>Sordariales</taxon>
        <taxon>Schizotheciaceae</taxon>
        <taxon>Echria</taxon>
    </lineage>
</organism>
<dbReference type="Proteomes" id="UP001239445">
    <property type="component" value="Unassembled WGS sequence"/>
</dbReference>
<accession>A0AAJ0FD25</accession>
<dbReference type="InterPro" id="IPR010730">
    <property type="entry name" value="HET"/>
</dbReference>